<feature type="domain" description="Sigma-54 factor interaction" evidence="6">
    <location>
        <begin position="323"/>
        <end position="517"/>
    </location>
</feature>
<keyword evidence="3" id="KW-0805">Transcription regulation</keyword>
<dbReference type="Pfam" id="PF25601">
    <property type="entry name" value="AAA_lid_14"/>
    <property type="match status" value="1"/>
</dbReference>
<dbReference type="InterPro" id="IPR002078">
    <property type="entry name" value="Sigma_54_int"/>
</dbReference>
<dbReference type="PROSITE" id="PS50045">
    <property type="entry name" value="SIGMA54_INTERACT_4"/>
    <property type="match status" value="1"/>
</dbReference>
<evidence type="ECO:0000256" key="2">
    <source>
        <dbReference type="ARBA" id="ARBA00022840"/>
    </source>
</evidence>
<evidence type="ECO:0000256" key="5">
    <source>
        <dbReference type="ARBA" id="ARBA00023163"/>
    </source>
</evidence>
<dbReference type="Gene3D" id="1.10.8.60">
    <property type="match status" value="1"/>
</dbReference>
<dbReference type="PANTHER" id="PTHR32071">
    <property type="entry name" value="TRANSCRIPTIONAL REGULATORY PROTEIN"/>
    <property type="match status" value="1"/>
</dbReference>
<dbReference type="Pfam" id="PF01590">
    <property type="entry name" value="GAF"/>
    <property type="match status" value="1"/>
</dbReference>
<evidence type="ECO:0000313" key="7">
    <source>
        <dbReference type="EMBL" id="SDX57647.1"/>
    </source>
</evidence>
<proteinExistence type="predicted"/>
<accession>A0A1H3CU29</accession>
<dbReference type="InterPro" id="IPR009057">
    <property type="entry name" value="Homeodomain-like_sf"/>
</dbReference>
<dbReference type="STRING" id="418495.SAMN05216215_1012153"/>
<gene>
    <name evidence="7" type="ORF">SAMN05216215_1012153</name>
</gene>
<sequence length="588" mass="64233">MLRGHDRGILSLEAAHDRFFEVGEVSQDAVRRAITESWRRSQAYGVDIDDLRPPYNCDIDVESRLLRSAQPVLDRLEQELSGVSMSVILTDANAWVIARRTGDRLLDRKLDRIQLAPGFSYAEQHVGTNGIGSAIEAGRAFHVFGSEHFSGSLRNFSCSGAPIRNPLTGQLIGIIDVTCKSPDATPLMSALVQEAARDIEQRLLDLAGESERVLLNEFLAAHHRKGKAIVTISNDVVISNAAAAQMLDPSDHVLLREKVAELTSSGHDAVGHATLNRGHDVTLRCRPIFFSSERAGAVLEISHKTDIRKSKLQARPTLPQLGLKGSSPVFRNVCSEVEEHCWQRSWVLITGEPGVGKLALAQAAHRCCFPAARLVVVDAVDLTRSDGDQRRSLGVELGECGTLVFRHVDRLSPAMARELVEIASSVKGQAGGSWGVATANNPGAVDADLMRMFSATVTVPPLRHRADDIAELVPELLRRLAGRDNVTCGAPAMRILQRALWPNNVTELAEALRAALKRRRAGEIAPRDLPESCQAVTHRVLTNWEALERDALVRALNEVDGDKMRAASLLGISRATIYRKIKLYGISA</sequence>
<dbReference type="Gene3D" id="3.30.450.40">
    <property type="match status" value="1"/>
</dbReference>
<dbReference type="PRINTS" id="PR01590">
    <property type="entry name" value="HTHFIS"/>
</dbReference>
<dbReference type="RefSeq" id="WP_093265974.1">
    <property type="nucleotide sequence ID" value="NZ_FNOK01000012.1"/>
</dbReference>
<dbReference type="InterPro" id="IPR002197">
    <property type="entry name" value="HTH_Fis"/>
</dbReference>
<keyword evidence="2" id="KW-0067">ATP-binding</keyword>
<dbReference type="InterPro" id="IPR003018">
    <property type="entry name" value="GAF"/>
</dbReference>
<dbReference type="InterPro" id="IPR027417">
    <property type="entry name" value="P-loop_NTPase"/>
</dbReference>
<dbReference type="Pfam" id="PF02954">
    <property type="entry name" value="HTH_8"/>
    <property type="match status" value="1"/>
</dbReference>
<reference evidence="8" key="1">
    <citation type="submission" date="2016-10" db="EMBL/GenBank/DDBJ databases">
        <authorList>
            <person name="Varghese N."/>
            <person name="Submissions S."/>
        </authorList>
    </citation>
    <scope>NUCLEOTIDE SEQUENCE [LARGE SCALE GENOMIC DNA]</scope>
    <source>
        <strain evidence="8">CGMCC 4.3530</strain>
    </source>
</reference>
<dbReference type="OrthoDB" id="5496274at2"/>
<dbReference type="GO" id="GO:0005524">
    <property type="term" value="F:ATP binding"/>
    <property type="evidence" value="ECO:0007669"/>
    <property type="project" value="UniProtKB-KW"/>
</dbReference>
<organism evidence="7 8">
    <name type="scientific">Saccharopolyspora shandongensis</name>
    <dbReference type="NCBI Taxonomy" id="418495"/>
    <lineage>
        <taxon>Bacteria</taxon>
        <taxon>Bacillati</taxon>
        <taxon>Actinomycetota</taxon>
        <taxon>Actinomycetes</taxon>
        <taxon>Pseudonocardiales</taxon>
        <taxon>Pseudonocardiaceae</taxon>
        <taxon>Saccharopolyspora</taxon>
    </lineage>
</organism>
<evidence type="ECO:0000256" key="1">
    <source>
        <dbReference type="ARBA" id="ARBA00022741"/>
    </source>
</evidence>
<dbReference type="Gene3D" id="3.40.50.300">
    <property type="entry name" value="P-loop containing nucleotide triphosphate hydrolases"/>
    <property type="match status" value="1"/>
</dbReference>
<dbReference type="GO" id="GO:0006355">
    <property type="term" value="P:regulation of DNA-templated transcription"/>
    <property type="evidence" value="ECO:0007669"/>
    <property type="project" value="InterPro"/>
</dbReference>
<keyword evidence="4" id="KW-0238">DNA-binding</keyword>
<evidence type="ECO:0000259" key="6">
    <source>
        <dbReference type="PROSITE" id="PS50045"/>
    </source>
</evidence>
<dbReference type="EMBL" id="FNOK01000012">
    <property type="protein sequence ID" value="SDX57647.1"/>
    <property type="molecule type" value="Genomic_DNA"/>
</dbReference>
<dbReference type="SUPFAM" id="SSF52540">
    <property type="entry name" value="P-loop containing nucleoside triphosphate hydrolases"/>
    <property type="match status" value="1"/>
</dbReference>
<dbReference type="Gene3D" id="1.10.10.60">
    <property type="entry name" value="Homeodomain-like"/>
    <property type="match status" value="1"/>
</dbReference>
<keyword evidence="5" id="KW-0804">Transcription</keyword>
<evidence type="ECO:0000313" key="8">
    <source>
        <dbReference type="Proteomes" id="UP000199529"/>
    </source>
</evidence>
<evidence type="ECO:0000256" key="3">
    <source>
        <dbReference type="ARBA" id="ARBA00023015"/>
    </source>
</evidence>
<keyword evidence="8" id="KW-1185">Reference proteome</keyword>
<dbReference type="Proteomes" id="UP000199529">
    <property type="component" value="Unassembled WGS sequence"/>
</dbReference>
<evidence type="ECO:0000256" key="4">
    <source>
        <dbReference type="ARBA" id="ARBA00023125"/>
    </source>
</evidence>
<dbReference type="PANTHER" id="PTHR32071:SF122">
    <property type="entry name" value="SIGMA FACTOR"/>
    <property type="match status" value="1"/>
</dbReference>
<dbReference type="InterPro" id="IPR058031">
    <property type="entry name" value="AAA_lid_NorR"/>
</dbReference>
<protein>
    <submittedName>
        <fullName evidence="7">Transcriptional regulator of acetoin/glycerol metabolism</fullName>
    </submittedName>
</protein>
<dbReference type="InterPro" id="IPR029016">
    <property type="entry name" value="GAF-like_dom_sf"/>
</dbReference>
<dbReference type="SUPFAM" id="SSF46689">
    <property type="entry name" value="Homeodomain-like"/>
    <property type="match status" value="1"/>
</dbReference>
<name>A0A1H3CU29_9PSEU</name>
<dbReference type="AlphaFoldDB" id="A0A1H3CU29"/>
<dbReference type="GO" id="GO:0043565">
    <property type="term" value="F:sequence-specific DNA binding"/>
    <property type="evidence" value="ECO:0007669"/>
    <property type="project" value="InterPro"/>
</dbReference>
<keyword evidence="1" id="KW-0547">Nucleotide-binding</keyword>